<evidence type="ECO:0000256" key="2">
    <source>
        <dbReference type="PROSITE-ProRule" id="PRU00335"/>
    </source>
</evidence>
<dbReference type="InterPro" id="IPR013573">
    <property type="entry name" value="Tscrpt_reg_YcdC_C"/>
</dbReference>
<reference evidence="5" key="1">
    <citation type="submission" date="2014-07" db="EMBL/GenBank/DDBJ databases">
        <authorList>
            <person name="Urmite Genomes Urmite Genomes"/>
        </authorList>
    </citation>
    <scope>NUCLEOTIDE SEQUENCE</scope>
    <source>
        <strain evidence="5">12M76_air</strain>
    </source>
</reference>
<feature type="region of interest" description="Disordered" evidence="3">
    <location>
        <begin position="1"/>
        <end position="25"/>
    </location>
</feature>
<dbReference type="InterPro" id="IPR036271">
    <property type="entry name" value="Tet_transcr_reg_TetR-rel_C_sf"/>
</dbReference>
<dbReference type="Pfam" id="PF08362">
    <property type="entry name" value="TetR_C_3"/>
    <property type="match status" value="1"/>
</dbReference>
<feature type="DNA-binding region" description="H-T-H motif" evidence="2">
    <location>
        <begin position="52"/>
        <end position="71"/>
    </location>
</feature>
<dbReference type="PATRIC" id="fig|1461581.3.peg.2922"/>
<dbReference type="InterPro" id="IPR050109">
    <property type="entry name" value="HTH-type_TetR-like_transc_reg"/>
</dbReference>
<dbReference type="RefSeq" id="WP_204216731.1">
    <property type="nucleotide sequence ID" value="NZ_LK391969.1"/>
</dbReference>
<feature type="domain" description="HTH tetR-type" evidence="4">
    <location>
        <begin position="29"/>
        <end position="89"/>
    </location>
</feature>
<dbReference type="GO" id="GO:0045892">
    <property type="term" value="P:negative regulation of DNA-templated transcription"/>
    <property type="evidence" value="ECO:0007669"/>
    <property type="project" value="InterPro"/>
</dbReference>
<gene>
    <name evidence="5" type="ORF">BN1049_02980</name>
</gene>
<evidence type="ECO:0000256" key="1">
    <source>
        <dbReference type="ARBA" id="ARBA00023125"/>
    </source>
</evidence>
<dbReference type="Pfam" id="PF00440">
    <property type="entry name" value="TetR_N"/>
    <property type="match status" value="1"/>
</dbReference>
<dbReference type="Gene3D" id="1.10.357.10">
    <property type="entry name" value="Tetracycline Repressor, domain 2"/>
    <property type="match status" value="1"/>
</dbReference>
<dbReference type="PANTHER" id="PTHR30328:SF54">
    <property type="entry name" value="HTH-TYPE TRANSCRIPTIONAL REPRESSOR SCO4008"/>
    <property type="match status" value="1"/>
</dbReference>
<dbReference type="PROSITE" id="PS50977">
    <property type="entry name" value="HTH_TETR_2"/>
    <property type="match status" value="1"/>
</dbReference>
<evidence type="ECO:0000313" key="5">
    <source>
        <dbReference type="EMBL" id="CEA06613.1"/>
    </source>
</evidence>
<dbReference type="GO" id="GO:0003677">
    <property type="term" value="F:DNA binding"/>
    <property type="evidence" value="ECO:0007669"/>
    <property type="project" value="UniProtKB-UniRule"/>
</dbReference>
<dbReference type="SUPFAM" id="SSF48498">
    <property type="entry name" value="Tetracyclin repressor-like, C-terminal domain"/>
    <property type="match status" value="1"/>
</dbReference>
<sequence length="226" mass="25650">MDENTHRLAMKASSDGDTAKPRKRSMARKAQESRILEAAEMLFAQYGYNGVSIEAIAEQAGLSKQNMLYYFPSKEYLYHHVLTNVLDLWIDKMALFEQAGDTPASKLRSYILGKLELSRLRPNGSKIFANEIINGAPHIKEYLQQKLLPKLDTDIALVKQWITDGLMDPVDPYHLFFSIWATTQTYADFSTQIALVMHKDSLETTDYEDAGRFLTHIILKGVGLSE</sequence>
<dbReference type="AlphaFoldDB" id="A0A078MH09"/>
<accession>A0A078MH09</accession>
<keyword evidence="1 2" id="KW-0238">DNA-binding</keyword>
<dbReference type="EMBL" id="LK391969">
    <property type="protein sequence ID" value="CEF28003.1"/>
    <property type="molecule type" value="Genomic_DNA"/>
</dbReference>
<dbReference type="InterPro" id="IPR001647">
    <property type="entry name" value="HTH_TetR"/>
</dbReference>
<evidence type="ECO:0000256" key="3">
    <source>
        <dbReference type="SAM" id="MobiDB-lite"/>
    </source>
</evidence>
<dbReference type="EMBL" id="LM997413">
    <property type="protein sequence ID" value="CEA06613.1"/>
    <property type="molecule type" value="Genomic_DNA"/>
</dbReference>
<dbReference type="PANTHER" id="PTHR30328">
    <property type="entry name" value="TRANSCRIPTIONAL REPRESSOR"/>
    <property type="match status" value="1"/>
</dbReference>
<organism evidence="5">
    <name type="scientific">Pseudomonas saudimassiliensis</name>
    <dbReference type="NCBI Taxonomy" id="1461581"/>
    <lineage>
        <taxon>Bacteria</taxon>
        <taxon>Pseudomonadati</taxon>
        <taxon>Pseudomonadota</taxon>
        <taxon>Gammaproteobacteria</taxon>
        <taxon>Pseudomonadales</taxon>
        <taxon>Pseudomonadaceae</taxon>
        <taxon>Pseudomonas</taxon>
    </lineage>
</organism>
<dbReference type="InterPro" id="IPR009057">
    <property type="entry name" value="Homeodomain-like_sf"/>
</dbReference>
<name>A0A078MH09_9PSED</name>
<proteinExistence type="predicted"/>
<protein>
    <submittedName>
        <fullName evidence="5">TetR family transcriptional regulator</fullName>
    </submittedName>
</protein>
<dbReference type="SUPFAM" id="SSF46689">
    <property type="entry name" value="Homeodomain-like"/>
    <property type="match status" value="1"/>
</dbReference>
<evidence type="ECO:0000259" key="4">
    <source>
        <dbReference type="PROSITE" id="PS50977"/>
    </source>
</evidence>
<dbReference type="PRINTS" id="PR00455">
    <property type="entry name" value="HTHTETR"/>
</dbReference>
<dbReference type="Gene3D" id="1.10.10.60">
    <property type="entry name" value="Homeodomain-like"/>
    <property type="match status" value="1"/>
</dbReference>